<dbReference type="EMBL" id="PEBV01000038">
    <property type="protein sequence ID" value="PTQ51805.1"/>
    <property type="molecule type" value="Genomic_DNA"/>
</dbReference>
<dbReference type="Proteomes" id="UP000244180">
    <property type="component" value="Unassembled WGS sequence"/>
</dbReference>
<organism evidence="1 2">
    <name type="scientific">Hydrogenibacillus schlegelii</name>
    <name type="common">Bacillus schlegelii</name>
    <dbReference type="NCBI Taxonomy" id="1484"/>
    <lineage>
        <taxon>Bacteria</taxon>
        <taxon>Bacillati</taxon>
        <taxon>Bacillota</taxon>
        <taxon>Bacilli</taxon>
        <taxon>Bacillales</taxon>
        <taxon>Bacillales Family X. Incertae Sedis</taxon>
        <taxon>Hydrogenibacillus</taxon>
    </lineage>
</organism>
<proteinExistence type="predicted"/>
<dbReference type="AlphaFoldDB" id="A0A2T5G6K3"/>
<evidence type="ECO:0000313" key="2">
    <source>
        <dbReference type="Proteomes" id="UP000244180"/>
    </source>
</evidence>
<protein>
    <submittedName>
        <fullName evidence="1">Uncharacterized protein</fullName>
    </submittedName>
</protein>
<evidence type="ECO:0000313" key="1">
    <source>
        <dbReference type="EMBL" id="PTQ51805.1"/>
    </source>
</evidence>
<gene>
    <name evidence="1" type="ORF">HSCHL_1142</name>
</gene>
<sequence>MESDISHLRHAIHISFTDSRATAQKKAPVRIRFGRSVRRSSPRSCVKLPSSANGAVSA</sequence>
<comment type="caution">
    <text evidence="1">The sequence shown here is derived from an EMBL/GenBank/DDBJ whole genome shotgun (WGS) entry which is preliminary data.</text>
</comment>
<name>A0A2T5G6K3_HYDSH</name>
<accession>A0A2T5G6K3</accession>
<reference evidence="1 2" key="1">
    <citation type="submission" date="2017-08" db="EMBL/GenBank/DDBJ databases">
        <title>Burning lignite coal seam in the remote Altai Mountains harbors a hydrogen-driven thermophilic microbial community.</title>
        <authorList>
            <person name="Kadnikov V.V."/>
            <person name="Mardanov A.V."/>
            <person name="Ivasenko D."/>
            <person name="Beletsky A.V."/>
            <person name="Karnachuk O.V."/>
            <person name="Ravin N.V."/>
        </authorList>
    </citation>
    <scope>NUCLEOTIDE SEQUENCE [LARGE SCALE GENOMIC DNA]</scope>
    <source>
        <strain evidence="1">AL33</strain>
    </source>
</reference>